<evidence type="ECO:0000313" key="3">
    <source>
        <dbReference type="Proteomes" id="UP000178817"/>
    </source>
</evidence>
<dbReference type="AlphaFoldDB" id="A0A1G2SDT7"/>
<evidence type="ECO:0000259" key="1">
    <source>
        <dbReference type="Pfam" id="PF26593"/>
    </source>
</evidence>
<evidence type="ECO:0000313" key="2">
    <source>
        <dbReference type="EMBL" id="OHA83223.1"/>
    </source>
</evidence>
<dbReference type="STRING" id="1802726.A3B07_00450"/>
<proteinExistence type="predicted"/>
<dbReference type="Proteomes" id="UP000178817">
    <property type="component" value="Unassembled WGS sequence"/>
</dbReference>
<comment type="caution">
    <text evidence="2">The sequence shown here is derived from an EMBL/GenBank/DDBJ whole genome shotgun (WGS) entry which is preliminary data.</text>
</comment>
<dbReference type="EMBL" id="MHUV01000001">
    <property type="protein sequence ID" value="OHA83223.1"/>
    <property type="molecule type" value="Genomic_DNA"/>
</dbReference>
<accession>A0A1G2SDT7</accession>
<feature type="domain" description="TraC-like" evidence="1">
    <location>
        <begin position="19"/>
        <end position="204"/>
    </location>
</feature>
<name>A0A1G2SDT7_9BACT</name>
<organism evidence="2 3">
    <name type="scientific">Candidatus Yonathbacteria bacterium RIFCSPLOWO2_01_FULL_43_27</name>
    <dbReference type="NCBI Taxonomy" id="1802726"/>
    <lineage>
        <taxon>Bacteria</taxon>
        <taxon>Candidatus Yonathiibacteriota</taxon>
    </lineage>
</organism>
<sequence length="221" mass="24967">MAVTSKAAQDFVPIKEIRDGVVILKDGTMRMLLMASSVNLALKSGDEQTAVLMQFQSFLNSLEFSTQIFIQSRRLDIRPYLRRLEDRHKAEMNDLLKVQIREYINFIRTVTQMTNIMNKLFIIVVPFSPTKSVTATTESKNGGILNNLLGKKKNEKPVVSQGALEAFEEARSQLEQRVGIVSQGLSRTGVRVVSLGTEEITELYYHLFNPGEDEKRVAVNE</sequence>
<dbReference type="InterPro" id="IPR058596">
    <property type="entry name" value="TraC-like_dom"/>
</dbReference>
<gene>
    <name evidence="2" type="ORF">A3B07_00450</name>
</gene>
<reference evidence="2 3" key="1">
    <citation type="journal article" date="2016" name="Nat. Commun.">
        <title>Thousands of microbial genomes shed light on interconnected biogeochemical processes in an aquifer system.</title>
        <authorList>
            <person name="Anantharaman K."/>
            <person name="Brown C.T."/>
            <person name="Hug L.A."/>
            <person name="Sharon I."/>
            <person name="Castelle C.J."/>
            <person name="Probst A.J."/>
            <person name="Thomas B.C."/>
            <person name="Singh A."/>
            <person name="Wilkins M.J."/>
            <person name="Karaoz U."/>
            <person name="Brodie E.L."/>
            <person name="Williams K.H."/>
            <person name="Hubbard S.S."/>
            <person name="Banfield J.F."/>
        </authorList>
    </citation>
    <scope>NUCLEOTIDE SEQUENCE [LARGE SCALE GENOMIC DNA]</scope>
</reference>
<protein>
    <recommendedName>
        <fullName evidence="1">TraC-like domain-containing protein</fullName>
    </recommendedName>
</protein>
<dbReference type="Pfam" id="PF26593">
    <property type="entry name" value="TraC-like"/>
    <property type="match status" value="1"/>
</dbReference>